<feature type="transmembrane region" description="Helical" evidence="5">
    <location>
        <begin position="94"/>
        <end position="118"/>
    </location>
</feature>
<keyword evidence="7" id="KW-1185">Reference proteome</keyword>
<dbReference type="RefSeq" id="WP_116013218.1">
    <property type="nucleotide sequence ID" value="NZ_QUOT01000001.1"/>
</dbReference>
<proteinExistence type="predicted"/>
<dbReference type="GO" id="GO:0016020">
    <property type="term" value="C:membrane"/>
    <property type="evidence" value="ECO:0007669"/>
    <property type="project" value="UniProtKB-SubCell"/>
</dbReference>
<keyword evidence="4 5" id="KW-0472">Membrane</keyword>
<feature type="transmembrane region" description="Helical" evidence="5">
    <location>
        <begin position="6"/>
        <end position="26"/>
    </location>
</feature>
<dbReference type="PANTHER" id="PTHR30249:SF0">
    <property type="entry name" value="PLASTIDAL GLYCOLATE_GLYCERATE TRANSLOCATOR 1, CHLOROPLASTIC"/>
    <property type="match status" value="1"/>
</dbReference>
<comment type="subcellular location">
    <subcellularLocation>
        <location evidence="1">Membrane</location>
        <topology evidence="1">Multi-pass membrane protein</topology>
    </subcellularLocation>
</comment>
<dbReference type="InterPro" id="IPR007300">
    <property type="entry name" value="CidB/LrgB"/>
</dbReference>
<feature type="transmembrane region" description="Helical" evidence="5">
    <location>
        <begin position="147"/>
        <end position="170"/>
    </location>
</feature>
<evidence type="ECO:0000256" key="1">
    <source>
        <dbReference type="ARBA" id="ARBA00004141"/>
    </source>
</evidence>
<evidence type="ECO:0000256" key="5">
    <source>
        <dbReference type="SAM" id="Phobius"/>
    </source>
</evidence>
<name>A0A3E0TXC0_9GAMM</name>
<sequence length="234" mass="25145">MTSALILEFIVYCLLTLVIYQACAKLQQRTKRIWLNPMVLAMLVIIPLLLINNISYEQYYQYTQVYTFLLEPAVVALGFPLYQQLHTIRDEITHVSWVLSVAIIIMLGANLGMAMWLFQQQDVAVSLSLKSVTTPIGLALTEQLKGVAAITAVGIIVAGVAGAVLGPKLLNALGISDSKSQGLAIGCASHALGTATITSISYQHGAFASLALILSALLTAIFSPVLTPIIFSLL</sequence>
<dbReference type="Proteomes" id="UP000256899">
    <property type="component" value="Unassembled WGS sequence"/>
</dbReference>
<protein>
    <submittedName>
        <fullName evidence="6">LrgB family protein</fullName>
    </submittedName>
</protein>
<evidence type="ECO:0000256" key="2">
    <source>
        <dbReference type="ARBA" id="ARBA00022692"/>
    </source>
</evidence>
<gene>
    <name evidence="6" type="ORF">DXX94_00695</name>
</gene>
<keyword evidence="3 5" id="KW-1133">Transmembrane helix</keyword>
<organism evidence="6 7">
    <name type="scientific">Thalassotalea euphylliae</name>
    <dbReference type="NCBI Taxonomy" id="1655234"/>
    <lineage>
        <taxon>Bacteria</taxon>
        <taxon>Pseudomonadati</taxon>
        <taxon>Pseudomonadota</taxon>
        <taxon>Gammaproteobacteria</taxon>
        <taxon>Alteromonadales</taxon>
        <taxon>Colwelliaceae</taxon>
        <taxon>Thalassotalea</taxon>
    </lineage>
</organism>
<feature type="transmembrane region" description="Helical" evidence="5">
    <location>
        <begin position="63"/>
        <end position="82"/>
    </location>
</feature>
<accession>A0A3E0TXC0</accession>
<evidence type="ECO:0000313" key="7">
    <source>
        <dbReference type="Proteomes" id="UP000256899"/>
    </source>
</evidence>
<evidence type="ECO:0000256" key="3">
    <source>
        <dbReference type="ARBA" id="ARBA00022989"/>
    </source>
</evidence>
<feature type="transmembrane region" description="Helical" evidence="5">
    <location>
        <begin position="208"/>
        <end position="231"/>
    </location>
</feature>
<reference evidence="7" key="1">
    <citation type="submission" date="2018-08" db="EMBL/GenBank/DDBJ databases">
        <title>Thalassotalea euphylliae genome.</title>
        <authorList>
            <person name="Summers S."/>
            <person name="Rice S.A."/>
            <person name="Freckelton M.L."/>
            <person name="Nedved B.T."/>
            <person name="Hadfield M.G."/>
        </authorList>
    </citation>
    <scope>NUCLEOTIDE SEQUENCE [LARGE SCALE GENOMIC DNA]</scope>
    <source>
        <strain evidence="7">H3</strain>
    </source>
</reference>
<dbReference type="EMBL" id="QUOT01000001">
    <property type="protein sequence ID" value="REL29361.1"/>
    <property type="molecule type" value="Genomic_DNA"/>
</dbReference>
<comment type="caution">
    <text evidence="6">The sequence shown here is derived from an EMBL/GenBank/DDBJ whole genome shotgun (WGS) entry which is preliminary data.</text>
</comment>
<dbReference type="PANTHER" id="PTHR30249">
    <property type="entry name" value="PUTATIVE SEROTONIN TRANSPORTER"/>
    <property type="match status" value="1"/>
</dbReference>
<dbReference type="AlphaFoldDB" id="A0A3E0TXC0"/>
<feature type="transmembrane region" description="Helical" evidence="5">
    <location>
        <begin position="33"/>
        <end position="51"/>
    </location>
</feature>
<keyword evidence="2 5" id="KW-0812">Transmembrane</keyword>
<evidence type="ECO:0000313" key="6">
    <source>
        <dbReference type="EMBL" id="REL29361.1"/>
    </source>
</evidence>
<dbReference type="Pfam" id="PF04172">
    <property type="entry name" value="LrgB"/>
    <property type="match status" value="1"/>
</dbReference>
<feature type="transmembrane region" description="Helical" evidence="5">
    <location>
        <begin position="182"/>
        <end position="202"/>
    </location>
</feature>
<evidence type="ECO:0000256" key="4">
    <source>
        <dbReference type="ARBA" id="ARBA00023136"/>
    </source>
</evidence>